<feature type="domain" description="Major facilitator superfamily (MFS) profile" evidence="9">
    <location>
        <begin position="11"/>
        <end position="496"/>
    </location>
</feature>
<dbReference type="InterPro" id="IPR036259">
    <property type="entry name" value="MFS_trans_sf"/>
</dbReference>
<feature type="transmembrane region" description="Helical" evidence="8">
    <location>
        <begin position="267"/>
        <end position="289"/>
    </location>
</feature>
<accession>A0ABV6NZU5</accession>
<dbReference type="PROSITE" id="PS50850">
    <property type="entry name" value="MFS"/>
    <property type="match status" value="1"/>
</dbReference>
<sequence>MNASGSRRWWGLAALALSALVVGLDITVLNVALPTLATALRADTGDLQWIANSYNLALAAALLPAGLLGDRFGRRRLLLGALVVFAAASVACAYAGSVGWLIAARGLLGLAAAAVLPLCMSLLPTLFGPQERTRALAVWVTANGIGIPLGPIVGGWLLDNFWWGSVFLINVPVIAAALVAGALLLPESRAADAPRLDLAGVALSSAGLVAVTYGAITAGGHGLRDASALAALAGGVLLLAAFVAWQRRAGRAGRTPLVDLALFRSRAFTWSVLLVTVVTFAMFGALFTLPQYFQAVRHADALGAGLRLLPVVGGLIVGARLAGRLAPRTGPRAPVCAGLAVLAVGMAAGTTTGLATGYAMVAGWLAVTGVGMGLVLSGGMDAALGSLPPERSGAGSALIQALRQVGGTLGVALLGSVLNTAYRDHLALPGAPGPVVAAVRESAPAGVLVASRLGDPALLIAVRSAFVSGMTATLWVCAAVALAGAALAALFLPGRAPRRPEPAPPAVRVGSGTAQAGQLPGSGG</sequence>
<dbReference type="Proteomes" id="UP001589894">
    <property type="component" value="Unassembled WGS sequence"/>
</dbReference>
<dbReference type="SUPFAM" id="SSF103473">
    <property type="entry name" value="MFS general substrate transporter"/>
    <property type="match status" value="1"/>
</dbReference>
<evidence type="ECO:0000256" key="3">
    <source>
        <dbReference type="ARBA" id="ARBA00022475"/>
    </source>
</evidence>
<feature type="region of interest" description="Disordered" evidence="7">
    <location>
        <begin position="500"/>
        <end position="524"/>
    </location>
</feature>
<keyword evidence="4 8" id="KW-0812">Transmembrane</keyword>
<evidence type="ECO:0000256" key="8">
    <source>
        <dbReference type="SAM" id="Phobius"/>
    </source>
</evidence>
<evidence type="ECO:0000256" key="2">
    <source>
        <dbReference type="ARBA" id="ARBA00022448"/>
    </source>
</evidence>
<evidence type="ECO:0000256" key="1">
    <source>
        <dbReference type="ARBA" id="ARBA00004651"/>
    </source>
</evidence>
<dbReference type="Gene3D" id="1.20.1250.20">
    <property type="entry name" value="MFS general substrate transporter like domains"/>
    <property type="match status" value="1"/>
</dbReference>
<dbReference type="PANTHER" id="PTHR42718">
    <property type="entry name" value="MAJOR FACILITATOR SUPERFAMILY MULTIDRUG TRANSPORTER MFSC"/>
    <property type="match status" value="1"/>
</dbReference>
<keyword evidence="6 8" id="KW-0472">Membrane</keyword>
<evidence type="ECO:0000256" key="4">
    <source>
        <dbReference type="ARBA" id="ARBA00022692"/>
    </source>
</evidence>
<dbReference type="Pfam" id="PF07690">
    <property type="entry name" value="MFS_1"/>
    <property type="match status" value="1"/>
</dbReference>
<reference evidence="10 11" key="1">
    <citation type="submission" date="2024-09" db="EMBL/GenBank/DDBJ databases">
        <authorList>
            <person name="Sun Q."/>
            <person name="Mori K."/>
        </authorList>
    </citation>
    <scope>NUCLEOTIDE SEQUENCE [LARGE SCALE GENOMIC DNA]</scope>
    <source>
        <strain evidence="10 11">TBRC 2205</strain>
    </source>
</reference>
<feature type="transmembrane region" description="Helical" evidence="8">
    <location>
        <begin position="472"/>
        <end position="492"/>
    </location>
</feature>
<evidence type="ECO:0000313" key="10">
    <source>
        <dbReference type="EMBL" id="MFC0566300.1"/>
    </source>
</evidence>
<feature type="transmembrane region" description="Helical" evidence="8">
    <location>
        <begin position="77"/>
        <end position="96"/>
    </location>
</feature>
<dbReference type="EMBL" id="JBHLUE010000016">
    <property type="protein sequence ID" value="MFC0566300.1"/>
    <property type="molecule type" value="Genomic_DNA"/>
</dbReference>
<organism evidence="10 11">
    <name type="scientific">Plantactinospora siamensis</name>
    <dbReference type="NCBI Taxonomy" id="555372"/>
    <lineage>
        <taxon>Bacteria</taxon>
        <taxon>Bacillati</taxon>
        <taxon>Actinomycetota</taxon>
        <taxon>Actinomycetes</taxon>
        <taxon>Micromonosporales</taxon>
        <taxon>Micromonosporaceae</taxon>
        <taxon>Plantactinospora</taxon>
    </lineage>
</organism>
<proteinExistence type="predicted"/>
<dbReference type="InterPro" id="IPR004638">
    <property type="entry name" value="EmrB-like"/>
</dbReference>
<feature type="transmembrane region" description="Helical" evidence="8">
    <location>
        <begin position="361"/>
        <end position="384"/>
    </location>
</feature>
<comment type="caution">
    <text evidence="10">The sequence shown here is derived from an EMBL/GenBank/DDBJ whole genome shotgun (WGS) entry which is preliminary data.</text>
</comment>
<comment type="subcellular location">
    <subcellularLocation>
        <location evidence="1">Cell membrane</location>
        <topology evidence="1">Multi-pass membrane protein</topology>
    </subcellularLocation>
</comment>
<feature type="transmembrane region" description="Helical" evidence="8">
    <location>
        <begin position="228"/>
        <end position="246"/>
    </location>
</feature>
<feature type="transmembrane region" description="Helical" evidence="8">
    <location>
        <begin position="196"/>
        <end position="216"/>
    </location>
</feature>
<name>A0ABV6NZU5_9ACTN</name>
<feature type="transmembrane region" description="Helical" evidence="8">
    <location>
        <begin position="102"/>
        <end position="123"/>
    </location>
</feature>
<evidence type="ECO:0000256" key="6">
    <source>
        <dbReference type="ARBA" id="ARBA00023136"/>
    </source>
</evidence>
<dbReference type="PANTHER" id="PTHR42718:SF42">
    <property type="entry name" value="EXPORT PROTEIN"/>
    <property type="match status" value="1"/>
</dbReference>
<dbReference type="Gene3D" id="1.20.1720.10">
    <property type="entry name" value="Multidrug resistance protein D"/>
    <property type="match status" value="1"/>
</dbReference>
<dbReference type="CDD" id="cd17321">
    <property type="entry name" value="MFS_MMR_MDR_like"/>
    <property type="match status" value="1"/>
</dbReference>
<dbReference type="InterPro" id="IPR020846">
    <property type="entry name" value="MFS_dom"/>
</dbReference>
<feature type="transmembrane region" description="Helical" evidence="8">
    <location>
        <begin position="162"/>
        <end position="184"/>
    </location>
</feature>
<gene>
    <name evidence="10" type="ORF">ACFFHU_19435</name>
</gene>
<evidence type="ECO:0000259" key="9">
    <source>
        <dbReference type="PROSITE" id="PS50850"/>
    </source>
</evidence>
<keyword evidence="5 8" id="KW-1133">Transmembrane helix</keyword>
<protein>
    <submittedName>
        <fullName evidence="10">DHA2 family efflux MFS transporter permease subunit</fullName>
    </submittedName>
</protein>
<feature type="transmembrane region" description="Helical" evidence="8">
    <location>
        <begin position="49"/>
        <end position="68"/>
    </location>
</feature>
<dbReference type="InterPro" id="IPR011701">
    <property type="entry name" value="MFS"/>
</dbReference>
<keyword evidence="3" id="KW-1003">Cell membrane</keyword>
<evidence type="ECO:0000313" key="11">
    <source>
        <dbReference type="Proteomes" id="UP001589894"/>
    </source>
</evidence>
<dbReference type="NCBIfam" id="TIGR00711">
    <property type="entry name" value="efflux_EmrB"/>
    <property type="match status" value="1"/>
</dbReference>
<feature type="transmembrane region" description="Helical" evidence="8">
    <location>
        <begin position="135"/>
        <end position="156"/>
    </location>
</feature>
<keyword evidence="2" id="KW-0813">Transport</keyword>
<dbReference type="RefSeq" id="WP_377340870.1">
    <property type="nucleotide sequence ID" value="NZ_JBHLUE010000016.1"/>
</dbReference>
<evidence type="ECO:0000256" key="5">
    <source>
        <dbReference type="ARBA" id="ARBA00022989"/>
    </source>
</evidence>
<keyword evidence="11" id="KW-1185">Reference proteome</keyword>
<feature type="transmembrane region" description="Helical" evidence="8">
    <location>
        <begin position="301"/>
        <end position="323"/>
    </location>
</feature>
<evidence type="ECO:0000256" key="7">
    <source>
        <dbReference type="SAM" id="MobiDB-lite"/>
    </source>
</evidence>